<reference evidence="6" key="1">
    <citation type="journal article" date="2019" name="Int. J. Syst. Evol. Microbiol.">
        <title>The Global Catalogue of Microorganisms (GCM) 10K type strain sequencing project: providing services to taxonomists for standard genome sequencing and annotation.</title>
        <authorList>
            <consortium name="The Broad Institute Genomics Platform"/>
            <consortium name="The Broad Institute Genome Sequencing Center for Infectious Disease"/>
            <person name="Wu L."/>
            <person name="Ma J."/>
        </authorList>
    </citation>
    <scope>NUCLEOTIDE SEQUENCE [LARGE SCALE GENOMIC DNA]</scope>
    <source>
        <strain evidence="6">WLHS5</strain>
    </source>
</reference>
<dbReference type="Proteomes" id="UP001596504">
    <property type="component" value="Unassembled WGS sequence"/>
</dbReference>
<comment type="similarity">
    <text evidence="1 3">Belongs to the Nudix hydrolase family.</text>
</comment>
<keyword evidence="6" id="KW-1185">Reference proteome</keyword>
<evidence type="ECO:0000313" key="5">
    <source>
        <dbReference type="EMBL" id="MFC7343219.1"/>
    </source>
</evidence>
<protein>
    <submittedName>
        <fullName evidence="5">NUDIX hydrolase</fullName>
    </submittedName>
</protein>
<dbReference type="InterPro" id="IPR000086">
    <property type="entry name" value="NUDIX_hydrolase_dom"/>
</dbReference>
<gene>
    <name evidence="5" type="ORF">ACFQRI_17600</name>
</gene>
<organism evidence="5 6">
    <name type="scientific">Saccharopolyspora griseoalba</name>
    <dbReference type="NCBI Taxonomy" id="1431848"/>
    <lineage>
        <taxon>Bacteria</taxon>
        <taxon>Bacillati</taxon>
        <taxon>Actinomycetota</taxon>
        <taxon>Actinomycetes</taxon>
        <taxon>Pseudonocardiales</taxon>
        <taxon>Pseudonocardiaceae</taxon>
        <taxon>Saccharopolyspora</taxon>
    </lineage>
</organism>
<dbReference type="SUPFAM" id="SSF55811">
    <property type="entry name" value="Nudix"/>
    <property type="match status" value="1"/>
</dbReference>
<evidence type="ECO:0000256" key="1">
    <source>
        <dbReference type="ARBA" id="ARBA00005582"/>
    </source>
</evidence>
<dbReference type="Gene3D" id="3.90.79.10">
    <property type="entry name" value="Nucleoside Triphosphate Pyrophosphohydrolase"/>
    <property type="match status" value="1"/>
</dbReference>
<dbReference type="RefSeq" id="WP_380669881.1">
    <property type="nucleotide sequence ID" value="NZ_JBHTCJ010000008.1"/>
</dbReference>
<sequence>MSGPFVGTSAVVVRDGDVLLGRRKGAHGAGDWSFPGGKIDPGEAPEDAAVRELLEETGLRASGVATIGWTSDVFPDDGLHYITLHHLITADGVPEVREPDKVESWSWHAWDALPGPLFTPVRALVDTGWRPPA</sequence>
<evidence type="ECO:0000256" key="2">
    <source>
        <dbReference type="ARBA" id="ARBA00022801"/>
    </source>
</evidence>
<dbReference type="InterPro" id="IPR020476">
    <property type="entry name" value="Nudix_hydrolase"/>
</dbReference>
<proteinExistence type="inferred from homology"/>
<dbReference type="GO" id="GO:0016787">
    <property type="term" value="F:hydrolase activity"/>
    <property type="evidence" value="ECO:0007669"/>
    <property type="project" value="UniProtKB-KW"/>
</dbReference>
<dbReference type="InterPro" id="IPR015797">
    <property type="entry name" value="NUDIX_hydrolase-like_dom_sf"/>
</dbReference>
<feature type="domain" description="Nudix hydrolase" evidence="4">
    <location>
        <begin position="3"/>
        <end position="133"/>
    </location>
</feature>
<dbReference type="InterPro" id="IPR020084">
    <property type="entry name" value="NUDIX_hydrolase_CS"/>
</dbReference>
<dbReference type="EMBL" id="JBHTCJ010000008">
    <property type="protein sequence ID" value="MFC7343219.1"/>
    <property type="molecule type" value="Genomic_DNA"/>
</dbReference>
<evidence type="ECO:0000259" key="4">
    <source>
        <dbReference type="PROSITE" id="PS51462"/>
    </source>
</evidence>
<name>A0ABW2LPI6_9PSEU</name>
<dbReference type="PROSITE" id="PS00893">
    <property type="entry name" value="NUDIX_BOX"/>
    <property type="match status" value="1"/>
</dbReference>
<keyword evidence="2 3" id="KW-0378">Hydrolase</keyword>
<dbReference type="PANTHER" id="PTHR16099:SF5">
    <property type="entry name" value="NUCLEOTIDE TRIPHOSPHATE DIPHOSPHATASE NUDT15"/>
    <property type="match status" value="1"/>
</dbReference>
<accession>A0ABW2LPI6</accession>
<dbReference type="PANTHER" id="PTHR16099">
    <property type="entry name" value="8-OXO-DGTP DIPHOSPHATES NUDT15"/>
    <property type="match status" value="1"/>
</dbReference>
<dbReference type="PRINTS" id="PR00502">
    <property type="entry name" value="NUDIXFAMILY"/>
</dbReference>
<comment type="caution">
    <text evidence="5">The sequence shown here is derived from an EMBL/GenBank/DDBJ whole genome shotgun (WGS) entry which is preliminary data.</text>
</comment>
<evidence type="ECO:0000256" key="3">
    <source>
        <dbReference type="RuleBase" id="RU003476"/>
    </source>
</evidence>
<evidence type="ECO:0000313" key="6">
    <source>
        <dbReference type="Proteomes" id="UP001596504"/>
    </source>
</evidence>
<dbReference type="PROSITE" id="PS51462">
    <property type="entry name" value="NUDIX"/>
    <property type="match status" value="1"/>
</dbReference>
<dbReference type="CDD" id="cd04678">
    <property type="entry name" value="NUDIX_MTH2_Nudt15"/>
    <property type="match status" value="1"/>
</dbReference>
<dbReference type="Pfam" id="PF00293">
    <property type="entry name" value="NUDIX"/>
    <property type="match status" value="1"/>
</dbReference>